<keyword evidence="1" id="KW-0862">Zinc</keyword>
<dbReference type="AlphaFoldDB" id="E8MYS8"/>
<evidence type="ECO:0000259" key="2">
    <source>
        <dbReference type="PROSITE" id="PS50966"/>
    </source>
</evidence>
<name>E8MYS8_ANATU</name>
<evidence type="ECO:0000313" key="4">
    <source>
        <dbReference type="Proteomes" id="UP000008922"/>
    </source>
</evidence>
<evidence type="ECO:0000313" key="3">
    <source>
        <dbReference type="EMBL" id="BAJ64414.1"/>
    </source>
</evidence>
<sequence length="101" mass="11819">MTMNVRGFIGSEAAKRRERMLDAVKKDCFQIQSRQFYRGEGKTITLWEVWSSHTHRRYPRLYVVSRVEAQGRIAFGCTCPDFESNGQWFPCKHILFVQQGG</sequence>
<dbReference type="Proteomes" id="UP000008922">
    <property type="component" value="Chromosome"/>
</dbReference>
<dbReference type="STRING" id="926569.ANT_23880"/>
<accession>E8MYS8</accession>
<dbReference type="Pfam" id="PF04434">
    <property type="entry name" value="SWIM"/>
    <property type="match status" value="1"/>
</dbReference>
<dbReference type="HOGENOM" id="CLU_2285558_0_0_0"/>
<dbReference type="GO" id="GO:0008270">
    <property type="term" value="F:zinc ion binding"/>
    <property type="evidence" value="ECO:0007669"/>
    <property type="project" value="UniProtKB-KW"/>
</dbReference>
<proteinExistence type="predicted"/>
<feature type="domain" description="SWIM-type" evidence="2">
    <location>
        <begin position="62"/>
        <end position="97"/>
    </location>
</feature>
<keyword evidence="4" id="KW-1185">Reference proteome</keyword>
<protein>
    <recommendedName>
        <fullName evidence="2">SWIM-type domain-containing protein</fullName>
    </recommendedName>
</protein>
<keyword evidence="1" id="KW-0863">Zinc-finger</keyword>
<dbReference type="PROSITE" id="PS50966">
    <property type="entry name" value="ZF_SWIM"/>
    <property type="match status" value="1"/>
</dbReference>
<gene>
    <name evidence="3" type="ordered locus">ANT_23880</name>
</gene>
<organism evidence="3 4">
    <name type="scientific">Anaerolinea thermophila (strain DSM 14523 / JCM 11388 / NBRC 100420 / UNI-1)</name>
    <dbReference type="NCBI Taxonomy" id="926569"/>
    <lineage>
        <taxon>Bacteria</taxon>
        <taxon>Bacillati</taxon>
        <taxon>Chloroflexota</taxon>
        <taxon>Anaerolineae</taxon>
        <taxon>Anaerolineales</taxon>
        <taxon>Anaerolineaceae</taxon>
        <taxon>Anaerolinea</taxon>
    </lineage>
</organism>
<reference evidence="3 4" key="1">
    <citation type="submission" date="2010-12" db="EMBL/GenBank/DDBJ databases">
        <title>Whole genome sequence of Anaerolinea thermophila UNI-1.</title>
        <authorList>
            <person name="Narita-Yamada S."/>
            <person name="Kishi E."/>
            <person name="Watanabe Y."/>
            <person name="Takasaki K."/>
            <person name="Ankai A."/>
            <person name="Oguchi A."/>
            <person name="Fukui S."/>
            <person name="Takahashi M."/>
            <person name="Yashiro I."/>
            <person name="Hosoyama A."/>
            <person name="Sekiguchi Y."/>
            <person name="Hanada S."/>
            <person name="Fujita N."/>
        </authorList>
    </citation>
    <scope>NUCLEOTIDE SEQUENCE [LARGE SCALE GENOMIC DNA]</scope>
    <source>
        <strain evidence="4">DSM 14523 / JCM 11388 / NBRC 100420 / UNI-1</strain>
    </source>
</reference>
<dbReference type="KEGG" id="atm:ANT_23880"/>
<evidence type="ECO:0000256" key="1">
    <source>
        <dbReference type="PROSITE-ProRule" id="PRU00325"/>
    </source>
</evidence>
<keyword evidence="1" id="KW-0479">Metal-binding</keyword>
<dbReference type="OrthoDB" id="160739at2"/>
<dbReference type="InterPro" id="IPR007527">
    <property type="entry name" value="Znf_SWIM"/>
</dbReference>
<dbReference type="EMBL" id="AP012029">
    <property type="protein sequence ID" value="BAJ64414.1"/>
    <property type="molecule type" value="Genomic_DNA"/>
</dbReference>
<dbReference type="InParanoid" id="E8MYS8"/>